<dbReference type="Proteomes" id="UP000216605">
    <property type="component" value="Unassembled WGS sequence"/>
</dbReference>
<keyword evidence="1" id="KW-0732">Signal</keyword>
<evidence type="ECO:0000313" key="3">
    <source>
        <dbReference type="Proteomes" id="UP000216605"/>
    </source>
</evidence>
<dbReference type="RefSeq" id="WP_094413574.1">
    <property type="nucleotide sequence ID" value="NZ_NOXV01000227.1"/>
</dbReference>
<dbReference type="EMBL" id="NOXV01000227">
    <property type="protein sequence ID" value="OYQ38247.1"/>
    <property type="molecule type" value="Genomic_DNA"/>
</dbReference>
<evidence type="ECO:0000313" key="2">
    <source>
        <dbReference type="EMBL" id="OYQ38247.1"/>
    </source>
</evidence>
<dbReference type="AlphaFoldDB" id="A0A255Z9L2"/>
<sequence>MYKLLFILLVSFVSNAQVTQGKVDIKKNTAQRKGLSKSTKTDTIATIDMYKIISLNRDTTYVDTSLTIQKEYAVNYLRRDMFGLLPFHNEGQTYNVLDYGLTRYNPFPAFGFKAKHAAYMEVEDIYYYSVATPFTDLFYRSVLQQGQVLDASITLNTSENLNFAVAYKGLRSLGRYINELSSNGNLRIISSYKTSDKRYIMNMHITAQDFTNQENGGIIDRSLFESGEDPYTNRERLNVYFRNATSVLKGNRYFVDHYFRLNKTNPNSIVLHHQFNYENKFFEYSQETASGRLGASYTSSIYNKTRYNRIYNKLGAAYTNEKIGMLEFYVEDFNYNYFYRSIIVGGNGQVIIPNSINDRINTYGARYSYHRNNLKGSILVSNSITDQSLANIDVSVNYKLNEDIELTGRYQNMNKLPDLNYRLYQSGYTAYNWFNNFKNEKINSFEAEAKTKWLTASVQYTVLKDHLYFSNDYVQQAIEQQDVDTLITTPKQFAGTINYLSVKAGREFRWWKLALDNTILYQNVGQDSNILNVPEFTTRNTLYYSDHFFKKALFIQTGITFQYFTSYYANNYNPVLGEFFVQDKVKLGDFPLMDFFINAKIRQFRLFLKAEHFNSGFTGYKFYAAPDYPYRDFTVRFGVIWDFFS</sequence>
<dbReference type="Pfam" id="PF14121">
    <property type="entry name" value="Porin_10"/>
    <property type="match status" value="1"/>
</dbReference>
<name>A0A255Z9L2_9FLAO</name>
<gene>
    <name evidence="2" type="ORF">CHU92_05925</name>
</gene>
<comment type="caution">
    <text evidence="2">The sequence shown here is derived from an EMBL/GenBank/DDBJ whole genome shotgun (WGS) entry which is preliminary data.</text>
</comment>
<feature type="signal peptide" evidence="1">
    <location>
        <begin position="1"/>
        <end position="16"/>
    </location>
</feature>
<evidence type="ECO:0000256" key="1">
    <source>
        <dbReference type="SAM" id="SignalP"/>
    </source>
</evidence>
<dbReference type="SUPFAM" id="SSF56935">
    <property type="entry name" value="Porins"/>
    <property type="match status" value="1"/>
</dbReference>
<reference evidence="2 3" key="1">
    <citation type="submission" date="2017-07" db="EMBL/GenBank/DDBJ databases">
        <title>Flavobacterium cyanobacteriorum sp. nov., isolated from cyanobacterial aggregates in a eutrophic lake.</title>
        <authorList>
            <person name="Cai H."/>
        </authorList>
    </citation>
    <scope>NUCLEOTIDE SEQUENCE [LARGE SCALE GENOMIC DNA]</scope>
    <source>
        <strain evidence="2 3">TH021</strain>
    </source>
</reference>
<organism evidence="2 3">
    <name type="scientific">Flavobacterium cyanobacteriorum</name>
    <dbReference type="NCBI Taxonomy" id="2022802"/>
    <lineage>
        <taxon>Bacteria</taxon>
        <taxon>Pseudomonadati</taxon>
        <taxon>Bacteroidota</taxon>
        <taxon>Flavobacteriia</taxon>
        <taxon>Flavobacteriales</taxon>
        <taxon>Flavobacteriaceae</taxon>
        <taxon>Flavobacterium</taxon>
    </lineage>
</organism>
<dbReference type="OrthoDB" id="9812454at2"/>
<dbReference type="InterPro" id="IPR025631">
    <property type="entry name" value="Porin_10"/>
</dbReference>
<keyword evidence="3" id="KW-1185">Reference proteome</keyword>
<evidence type="ECO:0008006" key="4">
    <source>
        <dbReference type="Google" id="ProtNLM"/>
    </source>
</evidence>
<accession>A0A255Z9L2</accession>
<proteinExistence type="predicted"/>
<feature type="chain" id="PRO_5013214080" description="Porin" evidence="1">
    <location>
        <begin position="17"/>
        <end position="645"/>
    </location>
</feature>
<protein>
    <recommendedName>
        <fullName evidence="4">Porin</fullName>
    </recommendedName>
</protein>